<dbReference type="RefSeq" id="WP_349094080.1">
    <property type="nucleotide sequence ID" value="NZ_JBBMFL010000006.1"/>
</dbReference>
<dbReference type="Pfam" id="PF01758">
    <property type="entry name" value="SBF"/>
    <property type="match status" value="1"/>
</dbReference>
<dbReference type="InterPro" id="IPR002657">
    <property type="entry name" value="BilAc:Na_symport/Acr3"/>
</dbReference>
<comment type="caution">
    <text evidence="6">The sequence shown here is derived from an EMBL/GenBank/DDBJ whole genome shotgun (WGS) entry which is preliminary data.</text>
</comment>
<sequence>MKKIAEWFINLYAVWIVLSFVIGYFFPEVFLWFTHGNLMTWALALVMLGMGLTLKVEDFRALFRMPRTVVLAAISQYTVMPLSGWLIAHLLGLPTEFAVGLILVACCPGGTASNMIAYIGRANVALSVISTAVSTLLGIVMTPVLCKLLAGQFVPVDAWGMFMNVVQVVLIPVALGVFINYRFPRFVAGLGQTGPVVSTIAIVFISGGIIAPAVIGGRETMLEYAGLLILASSLLHTLGFTLGYALGCIFRYDQGIAKAIACETGMQNGGLAAVLAKSSFPQLMPLVAVPSVFCSIMQTVIGGLLATIWRFTTRENPQNTPEHGK</sequence>
<keyword evidence="4 5" id="KW-0472">Membrane</keyword>
<dbReference type="InterPro" id="IPR004710">
    <property type="entry name" value="Bilac:Na_transpt"/>
</dbReference>
<proteinExistence type="predicted"/>
<reference evidence="6 7" key="1">
    <citation type="submission" date="2024-03" db="EMBL/GenBank/DDBJ databases">
        <title>Human intestinal bacterial collection.</title>
        <authorList>
            <person name="Pauvert C."/>
            <person name="Hitch T.C.A."/>
            <person name="Clavel T."/>
        </authorList>
    </citation>
    <scope>NUCLEOTIDE SEQUENCE [LARGE SCALE GENOMIC DNA]</scope>
    <source>
        <strain evidence="6 7">CLA-KB-H122</strain>
    </source>
</reference>
<feature type="transmembrane region" description="Helical" evidence="5">
    <location>
        <begin position="97"/>
        <end position="117"/>
    </location>
</feature>
<comment type="subcellular location">
    <subcellularLocation>
        <location evidence="1">Membrane</location>
        <topology evidence="1">Multi-pass membrane protein</topology>
    </subcellularLocation>
</comment>
<feature type="transmembrane region" description="Helical" evidence="5">
    <location>
        <begin position="195"/>
        <end position="215"/>
    </location>
</feature>
<dbReference type="PANTHER" id="PTHR10361">
    <property type="entry name" value="SODIUM-BILE ACID COTRANSPORTER"/>
    <property type="match status" value="1"/>
</dbReference>
<evidence type="ECO:0000313" key="7">
    <source>
        <dbReference type="Proteomes" id="UP001460202"/>
    </source>
</evidence>
<protein>
    <submittedName>
        <fullName evidence="6">Bile acid:sodium symporter family protein</fullName>
    </submittedName>
</protein>
<feature type="transmembrane region" description="Helical" evidence="5">
    <location>
        <begin position="162"/>
        <end position="183"/>
    </location>
</feature>
<evidence type="ECO:0000256" key="1">
    <source>
        <dbReference type="ARBA" id="ARBA00004141"/>
    </source>
</evidence>
<accession>A0ABV1GWE6</accession>
<evidence type="ECO:0000256" key="5">
    <source>
        <dbReference type="SAM" id="Phobius"/>
    </source>
</evidence>
<evidence type="ECO:0000256" key="2">
    <source>
        <dbReference type="ARBA" id="ARBA00022692"/>
    </source>
</evidence>
<dbReference type="EMBL" id="JBBMFL010000006">
    <property type="protein sequence ID" value="MEQ2544732.1"/>
    <property type="molecule type" value="Genomic_DNA"/>
</dbReference>
<gene>
    <name evidence="6" type="ORF">WMO46_07195</name>
</gene>
<dbReference type="PANTHER" id="PTHR10361:SF28">
    <property type="entry name" value="P3 PROTEIN-RELATED"/>
    <property type="match status" value="1"/>
</dbReference>
<keyword evidence="7" id="KW-1185">Reference proteome</keyword>
<feature type="transmembrane region" description="Helical" evidence="5">
    <location>
        <begin position="124"/>
        <end position="150"/>
    </location>
</feature>
<feature type="transmembrane region" description="Helical" evidence="5">
    <location>
        <begin position="227"/>
        <end position="250"/>
    </location>
</feature>
<feature type="transmembrane region" description="Helical" evidence="5">
    <location>
        <begin position="286"/>
        <end position="309"/>
    </location>
</feature>
<evidence type="ECO:0000256" key="4">
    <source>
        <dbReference type="ARBA" id="ARBA00023136"/>
    </source>
</evidence>
<dbReference type="InterPro" id="IPR038770">
    <property type="entry name" value="Na+/solute_symporter_sf"/>
</dbReference>
<feature type="transmembrane region" description="Helical" evidence="5">
    <location>
        <begin position="38"/>
        <end position="56"/>
    </location>
</feature>
<keyword evidence="3 5" id="KW-1133">Transmembrane helix</keyword>
<feature type="transmembrane region" description="Helical" evidence="5">
    <location>
        <begin position="68"/>
        <end position="91"/>
    </location>
</feature>
<evidence type="ECO:0000256" key="3">
    <source>
        <dbReference type="ARBA" id="ARBA00022989"/>
    </source>
</evidence>
<dbReference type="Gene3D" id="1.20.1530.20">
    <property type="match status" value="1"/>
</dbReference>
<name>A0ABV1GWE6_9BACT</name>
<organism evidence="6 7">
    <name type="scientific">Alistipes intestinihominis</name>
    <dbReference type="NCBI Taxonomy" id="3133172"/>
    <lineage>
        <taxon>Bacteria</taxon>
        <taxon>Pseudomonadati</taxon>
        <taxon>Bacteroidota</taxon>
        <taxon>Bacteroidia</taxon>
        <taxon>Bacteroidales</taxon>
        <taxon>Rikenellaceae</taxon>
        <taxon>Alistipes</taxon>
    </lineage>
</organism>
<evidence type="ECO:0000313" key="6">
    <source>
        <dbReference type="EMBL" id="MEQ2544732.1"/>
    </source>
</evidence>
<dbReference type="Proteomes" id="UP001460202">
    <property type="component" value="Unassembled WGS sequence"/>
</dbReference>
<feature type="transmembrane region" description="Helical" evidence="5">
    <location>
        <begin position="7"/>
        <end position="26"/>
    </location>
</feature>
<keyword evidence="2 5" id="KW-0812">Transmembrane</keyword>